<accession>A0ABX8E3L4</accession>
<dbReference type="PANTHER" id="PTHR37421:SF1">
    <property type="entry name" value="UPF0260 PROTEIN YCGN"/>
    <property type="match status" value="1"/>
</dbReference>
<dbReference type="RefSeq" id="WP_213502513.1">
    <property type="nucleotide sequence ID" value="NZ_CP054856.1"/>
</dbReference>
<protein>
    <submittedName>
        <fullName evidence="1">YcgN family cysteine cluster protein</fullName>
    </submittedName>
</protein>
<keyword evidence="2" id="KW-1185">Reference proteome</keyword>
<name>A0ABX8E3L4_9SPHN</name>
<dbReference type="PANTHER" id="PTHR37421">
    <property type="entry name" value="UPF0260 PROTEIN YCGN"/>
    <property type="match status" value="1"/>
</dbReference>
<evidence type="ECO:0000313" key="2">
    <source>
        <dbReference type="Proteomes" id="UP000677126"/>
    </source>
</evidence>
<sequence>MSARPFWERPLASLDKGQWEALCDGCGQCCLHKVEDADSGEIYHTNVACKLLDTKTALCSDYPHRKRAVADCLTLTLRSVGTLPWLPETCAYRLRAEDQPLPEWHYLVCGDREAVHRAGVSVAGRVVSEIDAGPLEQHIIWPEGMEQEFEIEEGQNPWDIVENEAETGTGTDNEARDA</sequence>
<dbReference type="EMBL" id="CP054856">
    <property type="protein sequence ID" value="QVM83209.1"/>
    <property type="molecule type" value="Genomic_DNA"/>
</dbReference>
<proteinExistence type="predicted"/>
<dbReference type="NCBIfam" id="NF003507">
    <property type="entry name" value="PRK05170.2-5"/>
    <property type="match status" value="1"/>
</dbReference>
<dbReference type="InterPro" id="IPR008228">
    <property type="entry name" value="UCP006173"/>
</dbReference>
<organism evidence="1 2">
    <name type="scientific">Novosphingobium decolorationis</name>
    <dbReference type="NCBI Taxonomy" id="2698673"/>
    <lineage>
        <taxon>Bacteria</taxon>
        <taxon>Pseudomonadati</taxon>
        <taxon>Pseudomonadota</taxon>
        <taxon>Alphaproteobacteria</taxon>
        <taxon>Sphingomonadales</taxon>
        <taxon>Sphingomonadaceae</taxon>
        <taxon>Novosphingobium</taxon>
    </lineage>
</organism>
<dbReference type="InterPro" id="IPR005358">
    <property type="entry name" value="Puta_zinc/iron-chelating_dom"/>
</dbReference>
<dbReference type="Pfam" id="PF03692">
    <property type="entry name" value="CxxCxxCC"/>
    <property type="match status" value="1"/>
</dbReference>
<evidence type="ECO:0000313" key="1">
    <source>
        <dbReference type="EMBL" id="QVM83209.1"/>
    </source>
</evidence>
<gene>
    <name evidence="1" type="ORF">HT578_05335</name>
</gene>
<dbReference type="Proteomes" id="UP000677126">
    <property type="component" value="Chromosome"/>
</dbReference>
<reference evidence="1 2" key="1">
    <citation type="journal article" date="2021" name="Int. J. Syst. Evol. Microbiol.">
        <title>Novosphingobium decolorationis sp. nov., an aniline blue-decolourizing bacterium isolated from East Pacific sediment.</title>
        <authorList>
            <person name="Chen X."/>
            <person name="Dong B."/>
            <person name="Chen T."/>
            <person name="Ren N."/>
            <person name="Wang J."/>
            <person name="Xu Y."/>
            <person name="Yang J."/>
            <person name="Zhu S."/>
            <person name="Chen J."/>
        </authorList>
    </citation>
    <scope>NUCLEOTIDE SEQUENCE [LARGE SCALE GENOMIC DNA]</scope>
    <source>
        <strain evidence="1 2">502str22</strain>
    </source>
</reference>
<dbReference type="NCBIfam" id="NF003501">
    <property type="entry name" value="PRK05170.1-5"/>
    <property type="match status" value="1"/>
</dbReference>